<feature type="non-terminal residue" evidence="1">
    <location>
        <position position="92"/>
    </location>
</feature>
<reference evidence="1 2" key="1">
    <citation type="submission" date="2016-11" db="EMBL/GenBank/DDBJ databases">
        <title>Description of two novel members of the family Erysipelotrichaceae: Ileibacterium lipovorans gen. nov., sp. nov. and Dubosiella newyorkensis, gen. nov., sp. nov.</title>
        <authorList>
            <person name="Cox L.M."/>
            <person name="Sohn J."/>
            <person name="Tyrrell K.L."/>
            <person name="Citron D.M."/>
            <person name="Lawson P.A."/>
            <person name="Patel N.B."/>
            <person name="Iizumi T."/>
            <person name="Perez-Perez G.I."/>
            <person name="Goldstein E.J."/>
            <person name="Blaser M.J."/>
        </authorList>
    </citation>
    <scope>NUCLEOTIDE SEQUENCE [LARGE SCALE GENOMIC DNA]</scope>
    <source>
        <strain evidence="1 2">NYU-BL-A4</strain>
    </source>
</reference>
<evidence type="ECO:0000313" key="2">
    <source>
        <dbReference type="Proteomes" id="UP000186705"/>
    </source>
</evidence>
<keyword evidence="2" id="KW-1185">Reference proteome</keyword>
<name>A0A1U7NQW2_9FIRM</name>
<protein>
    <submittedName>
        <fullName evidence="1">Uncharacterized protein</fullName>
    </submittedName>
</protein>
<comment type="caution">
    <text evidence="1">The sequence shown here is derived from an EMBL/GenBank/DDBJ whole genome shotgun (WGS) entry which is preliminary data.</text>
</comment>
<dbReference type="AlphaFoldDB" id="A0A1U7NQW2"/>
<sequence>MKRSKVKQAQYNRQHRIYKYKVIRQFHEERGWSIKDMCSILKISRASYYKWLNKKPMEDKNSLLIKQIQEICEKNNRLFGYRKMTMKINKIS</sequence>
<gene>
    <name evidence="1" type="ORF">BO225_00095</name>
</gene>
<evidence type="ECO:0000313" key="1">
    <source>
        <dbReference type="EMBL" id="OLU48022.1"/>
    </source>
</evidence>
<proteinExistence type="predicted"/>
<organism evidence="1 2">
    <name type="scientific">Dubosiella newyorkensis</name>
    <dbReference type="NCBI Taxonomy" id="1862672"/>
    <lineage>
        <taxon>Bacteria</taxon>
        <taxon>Bacillati</taxon>
        <taxon>Bacillota</taxon>
        <taxon>Erysipelotrichia</taxon>
        <taxon>Erysipelotrichales</taxon>
        <taxon>Erysipelotrichaceae</taxon>
        <taxon>Dubosiella</taxon>
    </lineage>
</organism>
<dbReference type="EMBL" id="MPKA01000008">
    <property type="protein sequence ID" value="OLU48022.1"/>
    <property type="molecule type" value="Genomic_DNA"/>
</dbReference>
<dbReference type="Proteomes" id="UP000186705">
    <property type="component" value="Unassembled WGS sequence"/>
</dbReference>
<accession>A0A1U7NQW2</accession>
<dbReference type="RefSeq" id="WP_371890762.1">
    <property type="nucleotide sequence ID" value="NZ_JBGNFS010000002.1"/>
</dbReference>